<dbReference type="Proteomes" id="UP000600918">
    <property type="component" value="Unassembled WGS sequence"/>
</dbReference>
<protein>
    <submittedName>
        <fullName evidence="1">Uncharacterized protein</fullName>
    </submittedName>
</protein>
<keyword evidence="2" id="KW-1185">Reference proteome</keyword>
<sequence>MYPLRKRIHAKSIQGSPIPPLANMYGWHVDFLHLDVFARAVKQIRGIPKGRRASSPTDRLTLRVTNQHTTKQVPLPHFFKNLFPSPLKKEKNYPSFRSYYRFRIEIKESESLYAWNNPTAVPPPLPLLPLNGSASFDGGTC</sequence>
<reference evidence="1" key="1">
    <citation type="journal article" date="2020" name="G3 (Bethesda)">
        <title>High-Quality Assemblies for Three Invasive Social Wasps from the &lt;i&gt;Vespula&lt;/i&gt; Genus.</title>
        <authorList>
            <person name="Harrop T.W.R."/>
            <person name="Guhlin J."/>
            <person name="McLaughlin G.M."/>
            <person name="Permina E."/>
            <person name="Stockwell P."/>
            <person name="Gilligan J."/>
            <person name="Le Lec M.F."/>
            <person name="Gruber M.A.M."/>
            <person name="Quinn O."/>
            <person name="Lovegrove M."/>
            <person name="Duncan E.J."/>
            <person name="Remnant E.J."/>
            <person name="Van Eeckhoven J."/>
            <person name="Graham B."/>
            <person name="Knapp R.A."/>
            <person name="Langford K.W."/>
            <person name="Kronenberg Z."/>
            <person name="Press M.O."/>
            <person name="Eacker S.M."/>
            <person name="Wilson-Rankin E.E."/>
            <person name="Purcell J."/>
            <person name="Lester P.J."/>
            <person name="Dearden P.K."/>
        </authorList>
    </citation>
    <scope>NUCLEOTIDE SEQUENCE</scope>
    <source>
        <strain evidence="1">Volc-1</strain>
    </source>
</reference>
<dbReference type="EMBL" id="JACSDY010000013">
    <property type="protein sequence ID" value="KAF7410631.1"/>
    <property type="molecule type" value="Genomic_DNA"/>
</dbReference>
<name>A0A834KPK8_VESPE</name>
<proteinExistence type="predicted"/>
<evidence type="ECO:0000313" key="1">
    <source>
        <dbReference type="EMBL" id="KAF7410631.1"/>
    </source>
</evidence>
<comment type="caution">
    <text evidence="1">The sequence shown here is derived from an EMBL/GenBank/DDBJ whole genome shotgun (WGS) entry which is preliminary data.</text>
</comment>
<gene>
    <name evidence="1" type="ORF">H0235_013238</name>
</gene>
<accession>A0A834KPK8</accession>
<organism evidence="1 2">
    <name type="scientific">Vespula pensylvanica</name>
    <name type="common">Western yellow jacket</name>
    <name type="synonym">Wasp</name>
    <dbReference type="NCBI Taxonomy" id="30213"/>
    <lineage>
        <taxon>Eukaryota</taxon>
        <taxon>Metazoa</taxon>
        <taxon>Ecdysozoa</taxon>
        <taxon>Arthropoda</taxon>
        <taxon>Hexapoda</taxon>
        <taxon>Insecta</taxon>
        <taxon>Pterygota</taxon>
        <taxon>Neoptera</taxon>
        <taxon>Endopterygota</taxon>
        <taxon>Hymenoptera</taxon>
        <taxon>Apocrita</taxon>
        <taxon>Aculeata</taxon>
        <taxon>Vespoidea</taxon>
        <taxon>Vespidae</taxon>
        <taxon>Vespinae</taxon>
        <taxon>Vespula</taxon>
    </lineage>
</organism>
<dbReference type="AlphaFoldDB" id="A0A834KPK8"/>
<evidence type="ECO:0000313" key="2">
    <source>
        <dbReference type="Proteomes" id="UP000600918"/>
    </source>
</evidence>